<proteinExistence type="predicted"/>
<dbReference type="EMBL" id="JAFDVD010000020">
    <property type="protein sequence ID" value="MBM6402042.1"/>
    <property type="molecule type" value="Genomic_DNA"/>
</dbReference>
<reference evidence="1" key="1">
    <citation type="submission" date="2021-02" db="EMBL/GenBank/DDBJ databases">
        <title>Phycicoccus sp. MQZ13P-5T, whole genome shotgun sequence.</title>
        <authorList>
            <person name="Tuo L."/>
        </authorList>
    </citation>
    <scope>NUCLEOTIDE SEQUENCE</scope>
    <source>
        <strain evidence="1">MQZ13P-5</strain>
    </source>
</reference>
<keyword evidence="2" id="KW-1185">Reference proteome</keyword>
<name>A0ABS2CQ81_9MICO</name>
<gene>
    <name evidence="1" type="ORF">JQN70_16705</name>
</gene>
<evidence type="ECO:0008006" key="3">
    <source>
        <dbReference type="Google" id="ProtNLM"/>
    </source>
</evidence>
<sequence length="74" mass="8159">MTSRRPAGPTTYSARSPFRAAEVVPDEVFEVGDRVTHDRFGLGRVIVLEPAAVLVDFGAQRARVTSPYTRLTKL</sequence>
<organism evidence="1 2">
    <name type="scientific">Phycicoccus sonneratiae</name>
    <dbReference type="NCBI Taxonomy" id="2807628"/>
    <lineage>
        <taxon>Bacteria</taxon>
        <taxon>Bacillati</taxon>
        <taxon>Actinomycetota</taxon>
        <taxon>Actinomycetes</taxon>
        <taxon>Micrococcales</taxon>
        <taxon>Intrasporangiaceae</taxon>
        <taxon>Phycicoccus</taxon>
    </lineage>
</organism>
<protein>
    <recommendedName>
        <fullName evidence="3">ATP-binding protein</fullName>
    </recommendedName>
</protein>
<dbReference type="Proteomes" id="UP001430172">
    <property type="component" value="Unassembled WGS sequence"/>
</dbReference>
<accession>A0ABS2CQ81</accession>
<comment type="caution">
    <text evidence="1">The sequence shown here is derived from an EMBL/GenBank/DDBJ whole genome shotgun (WGS) entry which is preliminary data.</text>
</comment>
<evidence type="ECO:0000313" key="1">
    <source>
        <dbReference type="EMBL" id="MBM6402042.1"/>
    </source>
</evidence>
<evidence type="ECO:0000313" key="2">
    <source>
        <dbReference type="Proteomes" id="UP001430172"/>
    </source>
</evidence>